<dbReference type="AlphaFoldDB" id="A0A0E0JYM0"/>
<accession>A0A0E0JYM0</accession>
<organism evidence="1">
    <name type="scientific">Oryza punctata</name>
    <name type="common">Red rice</name>
    <dbReference type="NCBI Taxonomy" id="4537"/>
    <lineage>
        <taxon>Eukaryota</taxon>
        <taxon>Viridiplantae</taxon>
        <taxon>Streptophyta</taxon>
        <taxon>Embryophyta</taxon>
        <taxon>Tracheophyta</taxon>
        <taxon>Spermatophyta</taxon>
        <taxon>Magnoliopsida</taxon>
        <taxon>Liliopsida</taxon>
        <taxon>Poales</taxon>
        <taxon>Poaceae</taxon>
        <taxon>BOP clade</taxon>
        <taxon>Oryzoideae</taxon>
        <taxon>Oryzeae</taxon>
        <taxon>Oryzinae</taxon>
        <taxon>Oryza</taxon>
    </lineage>
</organism>
<evidence type="ECO:0000313" key="1">
    <source>
        <dbReference type="EnsemblPlants" id="OPUNC02G11330.1"/>
    </source>
</evidence>
<dbReference type="Gramene" id="OPUNC02G11330.1">
    <property type="protein sequence ID" value="OPUNC02G11330.1"/>
    <property type="gene ID" value="OPUNC02G11330"/>
</dbReference>
<keyword evidence="2" id="KW-1185">Reference proteome</keyword>
<name>A0A0E0JYM0_ORYPU</name>
<dbReference type="Proteomes" id="UP000026962">
    <property type="component" value="Chromosome 2"/>
</dbReference>
<dbReference type="EnsemblPlants" id="OPUNC02G11330.1">
    <property type="protein sequence ID" value="OPUNC02G11330.1"/>
    <property type="gene ID" value="OPUNC02G11330"/>
</dbReference>
<dbReference type="HOGENOM" id="CLU_2531363_0_0_1"/>
<reference evidence="1" key="1">
    <citation type="submission" date="2015-04" db="UniProtKB">
        <authorList>
            <consortium name="EnsemblPlants"/>
        </authorList>
    </citation>
    <scope>IDENTIFICATION</scope>
</reference>
<sequence length="84" mass="9061">MENGTTALSPGLHTANAAPGYLNSLSLAATNISGGANHDNCSKTEIWGCSPATEFRTNREDTRPQLIKSNVLMRIMFKIVTESH</sequence>
<proteinExistence type="predicted"/>
<reference evidence="1" key="2">
    <citation type="submission" date="2018-05" db="EMBL/GenBank/DDBJ databases">
        <title>OpunRS2 (Oryza punctata Reference Sequence Version 2).</title>
        <authorList>
            <person name="Zhang J."/>
            <person name="Kudrna D."/>
            <person name="Lee S."/>
            <person name="Talag J."/>
            <person name="Welchert J."/>
            <person name="Wing R.A."/>
        </authorList>
    </citation>
    <scope>NUCLEOTIDE SEQUENCE [LARGE SCALE GENOMIC DNA]</scope>
</reference>
<protein>
    <submittedName>
        <fullName evidence="1">Uncharacterized protein</fullName>
    </submittedName>
</protein>
<evidence type="ECO:0000313" key="2">
    <source>
        <dbReference type="Proteomes" id="UP000026962"/>
    </source>
</evidence>